<protein>
    <recommendedName>
        <fullName evidence="3">F-box domain-containing protein</fullName>
    </recommendedName>
</protein>
<evidence type="ECO:0000313" key="2">
    <source>
        <dbReference type="Proteomes" id="UP000521943"/>
    </source>
</evidence>
<name>A0A8H6LZ75_9AGAR</name>
<comment type="caution">
    <text evidence="1">The sequence shown here is derived from an EMBL/GenBank/DDBJ whole genome shotgun (WGS) entry which is preliminary data.</text>
</comment>
<accession>A0A8H6LZ75</accession>
<keyword evidence="2" id="KW-1185">Reference proteome</keyword>
<gene>
    <name evidence="1" type="ORF">DFP72DRAFT_1174277</name>
</gene>
<organism evidence="1 2">
    <name type="scientific">Ephemerocybe angulata</name>
    <dbReference type="NCBI Taxonomy" id="980116"/>
    <lineage>
        <taxon>Eukaryota</taxon>
        <taxon>Fungi</taxon>
        <taxon>Dikarya</taxon>
        <taxon>Basidiomycota</taxon>
        <taxon>Agaricomycotina</taxon>
        <taxon>Agaricomycetes</taxon>
        <taxon>Agaricomycetidae</taxon>
        <taxon>Agaricales</taxon>
        <taxon>Agaricineae</taxon>
        <taxon>Psathyrellaceae</taxon>
        <taxon>Ephemerocybe</taxon>
    </lineage>
</organism>
<dbReference type="AlphaFoldDB" id="A0A8H6LZ75"/>
<evidence type="ECO:0000313" key="1">
    <source>
        <dbReference type="EMBL" id="KAF6748370.1"/>
    </source>
</evidence>
<dbReference type="OrthoDB" id="3256525at2759"/>
<dbReference type="Proteomes" id="UP000521943">
    <property type="component" value="Unassembled WGS sequence"/>
</dbReference>
<dbReference type="EMBL" id="JACGCI010000071">
    <property type="protein sequence ID" value="KAF6748370.1"/>
    <property type="molecule type" value="Genomic_DNA"/>
</dbReference>
<evidence type="ECO:0008006" key="3">
    <source>
        <dbReference type="Google" id="ProtNLM"/>
    </source>
</evidence>
<sequence length="433" mass="47530">MPSDSIPSQGLPAEIWMRIFRLAAHAFDPADTGVLASMLPSCLARNVQEESLSTKHALALVCHQWNAAATTILYEHITFLTRPTVRITKLLNTMTDPESGGGPSHLACLVKCIDIPSLIRGERIDLAVQLCKRMTNLVAFFGMLENGVDPLLLLNVLPSCLVHLHIQGQGTRAAEPPISLGDLNDFLVGHPNLVTLSIPSELTREYIGWQAGRSWPSIRKLTMQCSDQASALARHVPTGAFPNLEVVIFQDGGTPRCDSAIGSFLSIHGGPLVSVGLTQLGTSQAYPMNISLQHVDQKCPNVKEIIVSFIVYPSGSLTGVTGFGLTWITNTVAMSRRMPQIVSVGVQLRLLGHVEDRIHCLHHAVAMPWTKLFPELQRIRVLADVDFDEYRAHDEATFADLYSTGRFAKHPIRVEDITGKFLGEFSKGMCFWV</sequence>
<reference evidence="1 2" key="1">
    <citation type="submission" date="2020-07" db="EMBL/GenBank/DDBJ databases">
        <title>Comparative genomics of pyrophilous fungi reveals a link between fire events and developmental genes.</title>
        <authorList>
            <consortium name="DOE Joint Genome Institute"/>
            <person name="Steindorff A.S."/>
            <person name="Carver A."/>
            <person name="Calhoun S."/>
            <person name="Stillman K."/>
            <person name="Liu H."/>
            <person name="Lipzen A."/>
            <person name="Pangilinan J."/>
            <person name="Labutti K."/>
            <person name="Bruns T.D."/>
            <person name="Grigoriev I.V."/>
        </authorList>
    </citation>
    <scope>NUCLEOTIDE SEQUENCE [LARGE SCALE GENOMIC DNA]</scope>
    <source>
        <strain evidence="1 2">CBS 144469</strain>
    </source>
</reference>
<proteinExistence type="predicted"/>